<sequence>MDNPPPFPAAEPTLPFTEIYSLLTSFHQSNGSLNLPLTHPTTQKIMDLLSSLGTEELMSDRWETNFNRLRTYKSKQGNFAIEIVTESTEDSEIEDLKEWTVLQRECYRNYEALGGATSLLEQRGERVPGLSVERYLKLKNVGLTVNKWEKRLLELRQFKLERGHCDVPVDHPGVSFMCGLGLWVATQRETYKFEKESMPIERIDALEQLQFSWNRWGRQRSKSRKDAWDKMYHELIEYKNANGDCNISQYDENNKQLGKWAKNQRYEYRRYHNKGLGISRISRDRIDKLNSIGFQWRLKPEKVSWSERFEMLKRYKEENGHCRPPQNHPEIGSWAKYQRNQLQYFIEGKESKVDQEKVDKLLSIGFNDPPPSRSEQVDDSMLRQVDNPDSADAQQKRARRMARIRRNGEQINHPHAFLYDNYPPQYEFDPNANLDAFYPQYDQHGNPLIQDENGQVYSQGCGQYHYQTGV</sequence>
<dbReference type="EMBL" id="JALLPJ020000177">
    <property type="protein sequence ID" value="KAL3799675.1"/>
    <property type="molecule type" value="Genomic_DNA"/>
</dbReference>
<dbReference type="Pfam" id="PF03457">
    <property type="entry name" value="HA"/>
    <property type="match status" value="3"/>
</dbReference>
<comment type="caution">
    <text evidence="2">The sequence shown here is derived from an EMBL/GenBank/DDBJ whole genome shotgun (WGS) entry which is preliminary data.</text>
</comment>
<evidence type="ECO:0000313" key="2">
    <source>
        <dbReference type="EMBL" id="KAL3799675.1"/>
    </source>
</evidence>
<feature type="domain" description="Helicase-associated" evidence="1">
    <location>
        <begin position="303"/>
        <end position="366"/>
    </location>
</feature>
<dbReference type="AlphaFoldDB" id="A0ABD3QH35"/>
<proteinExistence type="predicted"/>
<dbReference type="InterPro" id="IPR005114">
    <property type="entry name" value="Helicase_assoc"/>
</dbReference>
<evidence type="ECO:0000259" key="1">
    <source>
        <dbReference type="Pfam" id="PF03457"/>
    </source>
</evidence>
<reference evidence="2 3" key="1">
    <citation type="submission" date="2024-10" db="EMBL/GenBank/DDBJ databases">
        <title>Updated reference genomes for cyclostephanoid diatoms.</title>
        <authorList>
            <person name="Roberts W.R."/>
            <person name="Alverson A.J."/>
        </authorList>
    </citation>
    <scope>NUCLEOTIDE SEQUENCE [LARGE SCALE GENOMIC DNA]</scope>
    <source>
        <strain evidence="2 3">AJA010-31</strain>
    </source>
</reference>
<name>A0ABD3QH35_9STRA</name>
<evidence type="ECO:0000313" key="3">
    <source>
        <dbReference type="Proteomes" id="UP001530400"/>
    </source>
</evidence>
<accession>A0ABD3QH35</accession>
<keyword evidence="3" id="KW-1185">Reference proteome</keyword>
<dbReference type="PANTHER" id="PTHR33418:SF1">
    <property type="entry name" value="HELICASE-ASSOCIATED DOMAIN-CONTAINING PROTEIN"/>
    <property type="match status" value="1"/>
</dbReference>
<dbReference type="Gene3D" id="6.10.140.530">
    <property type="match status" value="3"/>
</dbReference>
<dbReference type="PANTHER" id="PTHR33418">
    <property type="entry name" value="HELICASE-ASSOCIATED"/>
    <property type="match status" value="1"/>
</dbReference>
<organism evidence="2 3">
    <name type="scientific">Cyclotella atomus</name>
    <dbReference type="NCBI Taxonomy" id="382360"/>
    <lineage>
        <taxon>Eukaryota</taxon>
        <taxon>Sar</taxon>
        <taxon>Stramenopiles</taxon>
        <taxon>Ochrophyta</taxon>
        <taxon>Bacillariophyta</taxon>
        <taxon>Coscinodiscophyceae</taxon>
        <taxon>Thalassiosirophycidae</taxon>
        <taxon>Stephanodiscales</taxon>
        <taxon>Stephanodiscaceae</taxon>
        <taxon>Cyclotella</taxon>
    </lineage>
</organism>
<feature type="domain" description="Helicase-associated" evidence="1">
    <location>
        <begin position="225"/>
        <end position="294"/>
    </location>
</feature>
<feature type="domain" description="Helicase-associated" evidence="1">
    <location>
        <begin position="147"/>
        <end position="211"/>
    </location>
</feature>
<gene>
    <name evidence="2" type="ORF">ACHAWO_002859</name>
</gene>
<protein>
    <recommendedName>
        <fullName evidence="1">Helicase-associated domain-containing protein</fullName>
    </recommendedName>
</protein>
<dbReference type="Proteomes" id="UP001530400">
    <property type="component" value="Unassembled WGS sequence"/>
</dbReference>